<feature type="chain" id="PRO_5045044800" description="LTD domain-containing protein" evidence="5">
    <location>
        <begin position="26"/>
        <end position="872"/>
    </location>
</feature>
<evidence type="ECO:0000256" key="3">
    <source>
        <dbReference type="ARBA" id="ARBA00022801"/>
    </source>
</evidence>
<dbReference type="Pfam" id="PF04231">
    <property type="entry name" value="Endonuclease_1"/>
    <property type="match status" value="1"/>
</dbReference>
<evidence type="ECO:0000256" key="4">
    <source>
        <dbReference type="SAM" id="MobiDB-lite"/>
    </source>
</evidence>
<dbReference type="InterPro" id="IPR013783">
    <property type="entry name" value="Ig-like_fold"/>
</dbReference>
<evidence type="ECO:0000256" key="1">
    <source>
        <dbReference type="ARBA" id="ARBA00006429"/>
    </source>
</evidence>
<keyword evidence="8" id="KW-1185">Reference proteome</keyword>
<evidence type="ECO:0000256" key="2">
    <source>
        <dbReference type="ARBA" id="ARBA00022722"/>
    </source>
</evidence>
<keyword evidence="2" id="KW-0540">Nuclease</keyword>
<feature type="signal peptide" evidence="5">
    <location>
        <begin position="1"/>
        <end position="25"/>
    </location>
</feature>
<gene>
    <name evidence="7" type="ORF">GCM10023333_02200</name>
</gene>
<keyword evidence="3" id="KW-0378">Hydrolase</keyword>
<name>A0ABP9ECT2_9GAMM</name>
<feature type="region of interest" description="Disordered" evidence="4">
    <location>
        <begin position="133"/>
        <end position="152"/>
    </location>
</feature>
<comment type="similarity">
    <text evidence="1">Belongs to the EndA/NucM nuclease family.</text>
</comment>
<dbReference type="PANTHER" id="PTHR33607">
    <property type="entry name" value="ENDONUCLEASE-1"/>
    <property type="match status" value="1"/>
</dbReference>
<dbReference type="InterPro" id="IPR007346">
    <property type="entry name" value="Endonuclease-I"/>
</dbReference>
<dbReference type="NCBIfam" id="TIGR03501">
    <property type="entry name" value="GlyGly_CTERM"/>
    <property type="match status" value="1"/>
</dbReference>
<sequence length="872" mass="94503">MAIKFRPVGIALAVLMGSLSATVQADLVITEYIEGGGYNKALEISNLGNDTVDLDADIYTLNLYTNGSPTVSKSLTMTGLIAPGQSFVYFHGDAATEFHVGTQANDVMNFNGDDALTLMLNDTVIDRVGIVGDRPSSGGWTDPNDPDFNTKDKTLRRRNDITTGDTDSYADFPGADNQWVTFDKDTADGLGCPGEAACGESPGVLLITEYVEGTNSNKAIELSNVGSAALDLDAHEYKLTLYTNGKGWDEPGSNEVLTGILQPGESIVFHNASAWDEFKVGTASTVTYFNGDDALVLTKDDVVIDRFGKLGHRPDDGWTDPNDPNFHTMDKTLRRKASITTGDTDAEADFPSSPNQWLVFEVNTADGLGCPGENACEDDTPPPPCNGCDEVDKVADASIFNPDEYYTAILSGSFDSSEAMRSAISAVIASDQKKLTYKEVWTVVSYSDEDPTNPDNVIKLYSGESVSKQSNGSAIGSWNREHVWPKSKGFPSESQWGYTDAHHLRPADMQVNSTRSNYDFEFASETGSEVSNAPGNYVDHTLKIFEPRDAVKGDVARMMLYMDTRYQGAEGDGNMPNLTLLDEVFDVSNAGDDIHFAGVLCTLYQWHMDDPVDDTDRYRNDVVYEYQGNRNPYIDYPEWVQQVYGAQCGDAPLPDLDVDVIIDAPSEVAEGEAFILDASATTGAEDQVLSFSWAQVSGPETDFTTDGAVLTGVAPMVNSDTSVQFMLTVSDGELQTQQTVTLTVTGVAFEVSIDFSGPGEVQQGELAVISATLQNVPEGQSLSYRWEQRYGTTAEFSAEGLTLNVTAPQVAMDQQLQFALIVSNGHDEVEASYALAVLNQQAPGWTMPDGAGSIGGLTLLLLPLIWRRRRHA</sequence>
<organism evidence="7 8">
    <name type="scientific">Ferrimonas pelagia</name>
    <dbReference type="NCBI Taxonomy" id="1177826"/>
    <lineage>
        <taxon>Bacteria</taxon>
        <taxon>Pseudomonadati</taxon>
        <taxon>Pseudomonadota</taxon>
        <taxon>Gammaproteobacteria</taxon>
        <taxon>Alteromonadales</taxon>
        <taxon>Ferrimonadaceae</taxon>
        <taxon>Ferrimonas</taxon>
    </lineage>
</organism>
<dbReference type="PANTHER" id="PTHR33607:SF2">
    <property type="entry name" value="ENDONUCLEASE-1"/>
    <property type="match status" value="1"/>
</dbReference>
<dbReference type="Proteomes" id="UP001499988">
    <property type="component" value="Unassembled WGS sequence"/>
</dbReference>
<evidence type="ECO:0000313" key="8">
    <source>
        <dbReference type="Proteomes" id="UP001499988"/>
    </source>
</evidence>
<accession>A0ABP9ECT2</accession>
<dbReference type="Pfam" id="PF00932">
    <property type="entry name" value="LTD"/>
    <property type="match status" value="2"/>
</dbReference>
<evidence type="ECO:0000313" key="7">
    <source>
        <dbReference type="EMBL" id="GAA4872935.1"/>
    </source>
</evidence>
<dbReference type="SUPFAM" id="SSF54060">
    <property type="entry name" value="His-Me finger endonucleases"/>
    <property type="match status" value="1"/>
</dbReference>
<dbReference type="PROSITE" id="PS51841">
    <property type="entry name" value="LTD"/>
    <property type="match status" value="2"/>
</dbReference>
<dbReference type="InterPro" id="IPR044925">
    <property type="entry name" value="His-Me_finger_sf"/>
</dbReference>
<evidence type="ECO:0000259" key="6">
    <source>
        <dbReference type="PROSITE" id="PS51841"/>
    </source>
</evidence>
<dbReference type="Gene3D" id="2.60.40.3010">
    <property type="match status" value="1"/>
</dbReference>
<dbReference type="InterPro" id="IPR020008">
    <property type="entry name" value="GlyGly_CTERM"/>
</dbReference>
<comment type="caution">
    <text evidence="7">The sequence shown here is derived from an EMBL/GenBank/DDBJ whole genome shotgun (WGS) entry which is preliminary data.</text>
</comment>
<dbReference type="Gene3D" id="2.60.40.10">
    <property type="entry name" value="Immunoglobulins"/>
    <property type="match status" value="1"/>
</dbReference>
<keyword evidence="5" id="KW-0732">Signal</keyword>
<dbReference type="InterPro" id="IPR001322">
    <property type="entry name" value="Lamin_tail_dom"/>
</dbReference>
<proteinExistence type="inferred from homology"/>
<feature type="domain" description="LTD" evidence="6">
    <location>
        <begin position="200"/>
        <end position="343"/>
    </location>
</feature>
<protein>
    <recommendedName>
        <fullName evidence="6">LTD domain-containing protein</fullName>
    </recommendedName>
</protein>
<reference evidence="8" key="1">
    <citation type="journal article" date="2019" name="Int. J. Syst. Evol. Microbiol.">
        <title>The Global Catalogue of Microorganisms (GCM) 10K type strain sequencing project: providing services to taxonomists for standard genome sequencing and annotation.</title>
        <authorList>
            <consortium name="The Broad Institute Genomics Platform"/>
            <consortium name="The Broad Institute Genome Sequencing Center for Infectious Disease"/>
            <person name="Wu L."/>
            <person name="Ma J."/>
        </authorList>
    </citation>
    <scope>NUCLEOTIDE SEQUENCE [LARGE SCALE GENOMIC DNA]</scope>
    <source>
        <strain evidence="8">JCM 18401</strain>
    </source>
</reference>
<evidence type="ECO:0000256" key="5">
    <source>
        <dbReference type="SAM" id="SignalP"/>
    </source>
</evidence>
<dbReference type="RefSeq" id="WP_345332422.1">
    <property type="nucleotide sequence ID" value="NZ_BAABJZ010000003.1"/>
</dbReference>
<feature type="domain" description="LTD" evidence="6">
    <location>
        <begin position="17"/>
        <end position="132"/>
    </location>
</feature>
<dbReference type="EMBL" id="BAABJZ010000003">
    <property type="protein sequence ID" value="GAA4872935.1"/>
    <property type="molecule type" value="Genomic_DNA"/>
</dbReference>